<evidence type="ECO:0000313" key="1">
    <source>
        <dbReference type="EMBL" id="GGG71174.1"/>
    </source>
</evidence>
<reference evidence="1" key="2">
    <citation type="submission" date="2020-09" db="EMBL/GenBank/DDBJ databases">
        <authorList>
            <person name="Sun Q."/>
            <person name="Zhou Y."/>
        </authorList>
    </citation>
    <scope>NUCLEOTIDE SEQUENCE</scope>
    <source>
        <strain evidence="1">CGMCC 1.12187</strain>
    </source>
</reference>
<gene>
    <name evidence="1" type="ORF">GCM10011374_39800</name>
</gene>
<dbReference type="Proteomes" id="UP000638848">
    <property type="component" value="Unassembled WGS sequence"/>
</dbReference>
<reference evidence="1" key="1">
    <citation type="journal article" date="2014" name="Int. J. Syst. Evol. Microbiol.">
        <title>Complete genome sequence of Corynebacterium casei LMG S-19264T (=DSM 44701T), isolated from a smear-ripened cheese.</title>
        <authorList>
            <consortium name="US DOE Joint Genome Institute (JGI-PGF)"/>
            <person name="Walter F."/>
            <person name="Albersmeier A."/>
            <person name="Kalinowski J."/>
            <person name="Ruckert C."/>
        </authorList>
    </citation>
    <scope>NUCLEOTIDE SEQUENCE</scope>
    <source>
        <strain evidence="1">CGMCC 1.12187</strain>
    </source>
</reference>
<evidence type="ECO:0000313" key="2">
    <source>
        <dbReference type="Proteomes" id="UP000638848"/>
    </source>
</evidence>
<accession>A0A917H8K2</accession>
<organism evidence="1 2">
    <name type="scientific">Kocuria dechangensis</name>
    <dbReference type="NCBI Taxonomy" id="1176249"/>
    <lineage>
        <taxon>Bacteria</taxon>
        <taxon>Bacillati</taxon>
        <taxon>Actinomycetota</taxon>
        <taxon>Actinomycetes</taxon>
        <taxon>Micrococcales</taxon>
        <taxon>Micrococcaceae</taxon>
        <taxon>Kocuria</taxon>
    </lineage>
</organism>
<dbReference type="AlphaFoldDB" id="A0A917H8K2"/>
<comment type="caution">
    <text evidence="1">The sequence shown here is derived from an EMBL/GenBank/DDBJ whole genome shotgun (WGS) entry which is preliminary data.</text>
</comment>
<keyword evidence="2" id="KW-1185">Reference proteome</keyword>
<proteinExistence type="predicted"/>
<dbReference type="EMBL" id="BMEQ01000043">
    <property type="protein sequence ID" value="GGG71174.1"/>
    <property type="molecule type" value="Genomic_DNA"/>
</dbReference>
<sequence>MIRRTLPGVVGMAATTARLGRRLSWLLNSHADRPVPIEDAARRIAAFVHGNLLVLAALKWWLTH</sequence>
<name>A0A917H8K2_9MICC</name>
<protein>
    <submittedName>
        <fullName evidence="1">Uncharacterized protein</fullName>
    </submittedName>
</protein>